<comment type="caution">
    <text evidence="4">The sequence shown here is derived from an EMBL/GenBank/DDBJ whole genome shotgun (WGS) entry which is preliminary data.</text>
</comment>
<keyword evidence="2" id="KW-0472">Membrane</keyword>
<evidence type="ECO:0000313" key="5">
    <source>
        <dbReference type="Proteomes" id="UP000283374"/>
    </source>
</evidence>
<feature type="compositionally biased region" description="Low complexity" evidence="1">
    <location>
        <begin position="15"/>
        <end position="25"/>
    </location>
</feature>
<feature type="compositionally biased region" description="Acidic residues" evidence="1">
    <location>
        <begin position="58"/>
        <end position="74"/>
    </location>
</feature>
<dbReference type="InterPro" id="IPR007391">
    <property type="entry name" value="Vancomycin_resist_VanW"/>
</dbReference>
<keyword evidence="5" id="KW-1185">Reference proteome</keyword>
<feature type="compositionally biased region" description="Polar residues" evidence="1">
    <location>
        <begin position="266"/>
        <end position="282"/>
    </location>
</feature>
<evidence type="ECO:0000256" key="1">
    <source>
        <dbReference type="SAM" id="MobiDB-lite"/>
    </source>
</evidence>
<keyword evidence="2" id="KW-0812">Transmembrane</keyword>
<gene>
    <name evidence="4" type="ORF">D1825_01335</name>
</gene>
<dbReference type="OrthoDB" id="9813301at2"/>
<feature type="compositionally biased region" description="Low complexity" evidence="1">
    <location>
        <begin position="165"/>
        <end position="197"/>
    </location>
</feature>
<dbReference type="PANTHER" id="PTHR35788:SF1">
    <property type="entry name" value="EXPORTED PROTEIN"/>
    <property type="match status" value="1"/>
</dbReference>
<evidence type="ECO:0000313" key="4">
    <source>
        <dbReference type="EMBL" id="RHA44422.1"/>
    </source>
</evidence>
<dbReference type="EMBL" id="QWKP01000076">
    <property type="protein sequence ID" value="RHA44422.1"/>
    <property type="molecule type" value="Genomic_DNA"/>
</dbReference>
<keyword evidence="2" id="KW-1133">Transmembrane helix</keyword>
<name>A0A413RR12_9CELL</name>
<feature type="compositionally biased region" description="Low complexity" evidence="1">
    <location>
        <begin position="95"/>
        <end position="117"/>
    </location>
</feature>
<sequence>MSDGTDRDGLEPTDDAPAQDAATDDVWPVWGGGSVLGASTVRPADADERAAVAAAGSDDADDAPDGDAPTDDASVDQTPADATPDDETPDDETPDYATADDATAQDAAADEAAPADTVVPEGGETTEADASDGAGPDGDAGEALEGDAPAGVDSAGEPPSDDEAPAGTDAAAPAEAADDVASSAPEPSAQSAAPGAPVDEAAPDTPATENGEAAQADPSATAAREADAPTAETAVIAPVDEPEPAAPSRTDETQLIAPVAAAAAASTESPRGSAPVRTSTRQPSSSPAPERPAAPSTAAAAGAAGVAAAAATAAPAAAATASPAAPAPNAPAAPAAAPTPAAPAAAAPAAATTAAATTAAAATAAAAAASAAPGSGAGAAPAAATPLRVSAGPVTPTPRKESPLDVFESDSGKRRWPKRLAVILAILVVLVGGYVVASYALADRVPRGATVAGVDIGGLSSDEAVTRLDGELHDATSEPIDVVANDVTASIDPKDAGLTFDAQATVDQLTGVNLLEPRRLWQHVVGVGEAEPVTAVDDAALAQSVEGLEGALSEAPVDGSVIFVDGTAQATQATEGWTLDTEGAEQVVTDQWLTGARPLDLPTEPVEPDITQAETDAALAVAEQAVSGPVSVTVDDQLAVLTPAEVASASSMVPVDGDLVLQMDGEKLSKDVLDQLPDLLTEASDATFTFKDDKPKLVPGKPGTTIDPDALATSVAAASVAAERNAEVKLVESDPKDSTAELKKLGIKEIVSEFSTPLTPEPKRTQNIRTGLSHITGTLLRPGETFSLTEALGPVDAKHGFIDAGAIVSGEHVQAIGGGLSQVSTTTYNAAFFAGMEDVEHTPHSEWFARYPEGREATIFTGVLDMKWKNNTPNGVLVQGWVKDGRAYVRLWGTKYWTVTTTTSPRSGVVAPTTVYSQSATCEPSLAGNPGFSVTVTRKTFLDDVLKKTESNSWRYKPQNKIVCGEPPDAKDEDK</sequence>
<dbReference type="InterPro" id="IPR052913">
    <property type="entry name" value="Glycopeptide_resist_protein"/>
</dbReference>
<dbReference type="Pfam" id="PF12229">
    <property type="entry name" value="PG_binding_4"/>
    <property type="match status" value="1"/>
</dbReference>
<proteinExistence type="predicted"/>
<feature type="transmembrane region" description="Helical" evidence="2">
    <location>
        <begin position="420"/>
        <end position="442"/>
    </location>
</feature>
<feature type="compositionally biased region" description="Basic and acidic residues" evidence="1">
    <location>
        <begin position="1"/>
        <end position="10"/>
    </location>
</feature>
<evidence type="ECO:0000259" key="3">
    <source>
        <dbReference type="Pfam" id="PF12229"/>
    </source>
</evidence>
<accession>A0A413RR12</accession>
<feature type="compositionally biased region" description="Low complexity" evidence="1">
    <location>
        <begin position="216"/>
        <end position="234"/>
    </location>
</feature>
<dbReference type="InterPro" id="IPR022029">
    <property type="entry name" value="YoaR-like_PG-bd"/>
</dbReference>
<feature type="region of interest" description="Disordered" evidence="1">
    <location>
        <begin position="388"/>
        <end position="411"/>
    </location>
</feature>
<evidence type="ECO:0000256" key="2">
    <source>
        <dbReference type="SAM" id="Phobius"/>
    </source>
</evidence>
<organism evidence="4 5">
    <name type="scientific">Cellulomonas rhizosphaerae</name>
    <dbReference type="NCBI Taxonomy" id="2293719"/>
    <lineage>
        <taxon>Bacteria</taxon>
        <taxon>Bacillati</taxon>
        <taxon>Actinomycetota</taxon>
        <taxon>Actinomycetes</taxon>
        <taxon>Micrococcales</taxon>
        <taxon>Cellulomonadaceae</taxon>
        <taxon>Cellulomonas</taxon>
    </lineage>
</organism>
<dbReference type="Proteomes" id="UP000283374">
    <property type="component" value="Unassembled WGS sequence"/>
</dbReference>
<dbReference type="RefSeq" id="WP_118765715.1">
    <property type="nucleotide sequence ID" value="NZ_QWKP01000076.1"/>
</dbReference>
<feature type="domain" description="YoaR-like putative peptidoglycan binding" evidence="3">
    <location>
        <begin position="611"/>
        <end position="722"/>
    </location>
</feature>
<dbReference type="Pfam" id="PF04294">
    <property type="entry name" value="VanW"/>
    <property type="match status" value="1"/>
</dbReference>
<feature type="compositionally biased region" description="Acidic residues" evidence="1">
    <location>
        <begin position="83"/>
        <end position="94"/>
    </location>
</feature>
<protein>
    <submittedName>
        <fullName evidence="4">Vanomycin resistance protein VanB</fullName>
    </submittedName>
</protein>
<feature type="compositionally biased region" description="Low complexity" evidence="1">
    <location>
        <begin position="283"/>
        <end position="324"/>
    </location>
</feature>
<dbReference type="AlphaFoldDB" id="A0A413RR12"/>
<feature type="region of interest" description="Disordered" evidence="1">
    <location>
        <begin position="1"/>
        <end position="340"/>
    </location>
</feature>
<reference evidence="4 5" key="1">
    <citation type="submission" date="2018-08" db="EMBL/GenBank/DDBJ databases">
        <title>Cellulomonas rhizosphaerae sp. nov., a novel actinomycete isolated from soil.</title>
        <authorList>
            <person name="Tian Y."/>
        </authorList>
    </citation>
    <scope>NUCLEOTIDE SEQUENCE [LARGE SCALE GENOMIC DNA]</scope>
    <source>
        <strain evidence="4 5">NEAU-TCZ24</strain>
    </source>
</reference>
<dbReference type="PANTHER" id="PTHR35788">
    <property type="entry name" value="EXPORTED PROTEIN-RELATED"/>
    <property type="match status" value="1"/>
</dbReference>